<feature type="compositionally biased region" description="Basic and acidic residues" evidence="1">
    <location>
        <begin position="1"/>
        <end position="20"/>
    </location>
</feature>
<protein>
    <submittedName>
        <fullName evidence="2">Uncharacterized protein</fullName>
    </submittedName>
</protein>
<dbReference type="Proteomes" id="UP000281406">
    <property type="component" value="Unassembled WGS sequence"/>
</dbReference>
<proteinExistence type="predicted"/>
<evidence type="ECO:0000256" key="1">
    <source>
        <dbReference type="SAM" id="MobiDB-lite"/>
    </source>
</evidence>
<gene>
    <name evidence="2" type="ORF">DPX16_12102</name>
</gene>
<accession>A0A3N0YYZ9</accession>
<name>A0A3N0YYZ9_ANAGA</name>
<feature type="region of interest" description="Disordered" evidence="1">
    <location>
        <begin position="1"/>
        <end position="29"/>
    </location>
</feature>
<keyword evidence="3" id="KW-1185">Reference proteome</keyword>
<organism evidence="2 3">
    <name type="scientific">Anabarilius grahami</name>
    <name type="common">Kanglang fish</name>
    <name type="synonym">Barilius grahami</name>
    <dbReference type="NCBI Taxonomy" id="495550"/>
    <lineage>
        <taxon>Eukaryota</taxon>
        <taxon>Metazoa</taxon>
        <taxon>Chordata</taxon>
        <taxon>Craniata</taxon>
        <taxon>Vertebrata</taxon>
        <taxon>Euteleostomi</taxon>
        <taxon>Actinopterygii</taxon>
        <taxon>Neopterygii</taxon>
        <taxon>Teleostei</taxon>
        <taxon>Ostariophysi</taxon>
        <taxon>Cypriniformes</taxon>
        <taxon>Xenocyprididae</taxon>
        <taxon>Xenocypridinae</taxon>
        <taxon>Xenocypridinae incertae sedis</taxon>
        <taxon>Anabarilius</taxon>
    </lineage>
</organism>
<dbReference type="AlphaFoldDB" id="A0A3N0YYZ9"/>
<dbReference type="EMBL" id="RJVU01019149">
    <property type="protein sequence ID" value="ROL51193.1"/>
    <property type="molecule type" value="Genomic_DNA"/>
</dbReference>
<evidence type="ECO:0000313" key="2">
    <source>
        <dbReference type="EMBL" id="ROL51193.1"/>
    </source>
</evidence>
<sequence>MRDKNREEGTESEREHERGGRRAAVRGMRQECPIESRLLENAWPPLLTPSPEMHNVRRSRDYRKSATISSSFTHTDTVETRTYETANNIRITEIYRACSLRSRPCGGLCRNRSFVTHQVLGQEMHYR</sequence>
<evidence type="ECO:0000313" key="3">
    <source>
        <dbReference type="Proteomes" id="UP000281406"/>
    </source>
</evidence>
<comment type="caution">
    <text evidence="2">The sequence shown here is derived from an EMBL/GenBank/DDBJ whole genome shotgun (WGS) entry which is preliminary data.</text>
</comment>
<reference evidence="2 3" key="1">
    <citation type="submission" date="2018-10" db="EMBL/GenBank/DDBJ databases">
        <title>Genome assembly for a Yunnan-Guizhou Plateau 3E fish, Anabarilius grahami (Regan), and its evolutionary and genetic applications.</title>
        <authorList>
            <person name="Jiang W."/>
        </authorList>
    </citation>
    <scope>NUCLEOTIDE SEQUENCE [LARGE SCALE GENOMIC DNA]</scope>
    <source>
        <strain evidence="2">AG-KIZ</strain>
        <tissue evidence="2">Muscle</tissue>
    </source>
</reference>